<evidence type="ECO:0000313" key="1">
    <source>
        <dbReference type="EMBL" id="DAE32939.1"/>
    </source>
</evidence>
<proteinExistence type="predicted"/>
<protein>
    <submittedName>
        <fullName evidence="1">Uncharacterized protein</fullName>
    </submittedName>
</protein>
<dbReference type="EMBL" id="BK059130">
    <property type="protein sequence ID" value="DAE32939.1"/>
    <property type="molecule type" value="Genomic_DNA"/>
</dbReference>
<sequence length="34" mass="3845">MPNYIQKEGSSSNESTPSYLQLCTILSRTRTIIL</sequence>
<name>A0A8S5RP31_9VIRU</name>
<reference evidence="1" key="1">
    <citation type="journal article" date="2021" name="Proc. Natl. Acad. Sci. U.S.A.">
        <title>A Catalog of Tens of Thousands of Viruses from Human Metagenomes Reveals Hidden Associations with Chronic Diseases.</title>
        <authorList>
            <person name="Tisza M.J."/>
            <person name="Buck C.B."/>
        </authorList>
    </citation>
    <scope>NUCLEOTIDE SEQUENCE</scope>
    <source>
        <strain evidence="1">CtBS918</strain>
    </source>
</reference>
<accession>A0A8S5RP31</accession>
<organism evidence="1">
    <name type="scientific">virus sp. ctBS918</name>
    <dbReference type="NCBI Taxonomy" id="2825807"/>
    <lineage>
        <taxon>Viruses</taxon>
    </lineage>
</organism>